<evidence type="ECO:0000313" key="1">
    <source>
        <dbReference type="EMBL" id="CAL0333801.1"/>
    </source>
</evidence>
<keyword evidence="2" id="KW-1185">Reference proteome</keyword>
<dbReference type="Proteomes" id="UP001497480">
    <property type="component" value="Unassembled WGS sequence"/>
</dbReference>
<protein>
    <submittedName>
        <fullName evidence="1">Uncharacterized protein</fullName>
    </submittedName>
</protein>
<reference evidence="1 2" key="1">
    <citation type="submission" date="2024-03" db="EMBL/GenBank/DDBJ databases">
        <authorList>
            <person name="Martinez-Hernandez J."/>
        </authorList>
    </citation>
    <scope>NUCLEOTIDE SEQUENCE [LARGE SCALE GENOMIC DNA]</scope>
</reference>
<comment type="caution">
    <text evidence="1">The sequence shown here is derived from an EMBL/GenBank/DDBJ whole genome shotgun (WGS) entry which is preliminary data.</text>
</comment>
<evidence type="ECO:0000313" key="2">
    <source>
        <dbReference type="Proteomes" id="UP001497480"/>
    </source>
</evidence>
<accession>A0AAV1YIC7</accession>
<organism evidence="1 2">
    <name type="scientific">Lupinus luteus</name>
    <name type="common">European yellow lupine</name>
    <dbReference type="NCBI Taxonomy" id="3873"/>
    <lineage>
        <taxon>Eukaryota</taxon>
        <taxon>Viridiplantae</taxon>
        <taxon>Streptophyta</taxon>
        <taxon>Embryophyta</taxon>
        <taxon>Tracheophyta</taxon>
        <taxon>Spermatophyta</taxon>
        <taxon>Magnoliopsida</taxon>
        <taxon>eudicotyledons</taxon>
        <taxon>Gunneridae</taxon>
        <taxon>Pentapetalae</taxon>
        <taxon>rosids</taxon>
        <taxon>fabids</taxon>
        <taxon>Fabales</taxon>
        <taxon>Fabaceae</taxon>
        <taxon>Papilionoideae</taxon>
        <taxon>50 kb inversion clade</taxon>
        <taxon>genistoids sensu lato</taxon>
        <taxon>core genistoids</taxon>
        <taxon>Genisteae</taxon>
        <taxon>Lupinus</taxon>
    </lineage>
</organism>
<dbReference type="EMBL" id="CAXHTB010000025">
    <property type="protein sequence ID" value="CAL0333801.1"/>
    <property type="molecule type" value="Genomic_DNA"/>
</dbReference>
<name>A0AAV1YIC7_LUPLU</name>
<gene>
    <name evidence="1" type="ORF">LLUT_LOCUS34861</name>
</gene>
<dbReference type="AlphaFoldDB" id="A0AAV1YIC7"/>
<proteinExistence type="predicted"/>
<sequence>MGTTISCLRLQLPDSELRFQVAGDNWPTCGTRRSLERGVVDSTNRPRTQKGLVQD</sequence>